<evidence type="ECO:0000256" key="6">
    <source>
        <dbReference type="ARBA" id="ARBA00022723"/>
    </source>
</evidence>
<evidence type="ECO:0000256" key="9">
    <source>
        <dbReference type="ARBA" id="ARBA00023004"/>
    </source>
</evidence>
<keyword evidence="3" id="KW-1003">Cell membrane</keyword>
<evidence type="ECO:0000256" key="2">
    <source>
        <dbReference type="ARBA" id="ARBA00004651"/>
    </source>
</evidence>
<dbReference type="PANTHER" id="PTHR40255">
    <property type="entry name" value="UPF0093 MEMBRANE PROTEIN SLR1790"/>
    <property type="match status" value="1"/>
</dbReference>
<dbReference type="GO" id="GO:0016491">
    <property type="term" value="F:oxidoreductase activity"/>
    <property type="evidence" value="ECO:0007669"/>
    <property type="project" value="UniProtKB-KW"/>
</dbReference>
<evidence type="ECO:0000256" key="12">
    <source>
        <dbReference type="SAM" id="Phobius"/>
    </source>
</evidence>
<evidence type="ECO:0000256" key="3">
    <source>
        <dbReference type="ARBA" id="ARBA00022475"/>
    </source>
</evidence>
<feature type="transmembrane region" description="Helical" evidence="12">
    <location>
        <begin position="60"/>
        <end position="81"/>
    </location>
</feature>
<feature type="transmembrane region" description="Helical" evidence="12">
    <location>
        <begin position="132"/>
        <end position="150"/>
    </location>
</feature>
<feature type="transmembrane region" description="Helical" evidence="12">
    <location>
        <begin position="93"/>
        <end position="111"/>
    </location>
</feature>
<keyword evidence="5 12" id="KW-0812">Transmembrane</keyword>
<reference evidence="13" key="1">
    <citation type="submission" date="2018-06" db="EMBL/GenBank/DDBJ databases">
        <authorList>
            <person name="Zhirakovskaya E."/>
        </authorList>
    </citation>
    <scope>NUCLEOTIDE SEQUENCE</scope>
</reference>
<dbReference type="NCBIfam" id="TIGR00701">
    <property type="entry name" value="protoporphyrinogen oxidase HemJ"/>
    <property type="match status" value="1"/>
</dbReference>
<evidence type="ECO:0000256" key="5">
    <source>
        <dbReference type="ARBA" id="ARBA00022692"/>
    </source>
</evidence>
<dbReference type="EMBL" id="UOEM01000120">
    <property type="protein sequence ID" value="VAW18898.1"/>
    <property type="molecule type" value="Genomic_DNA"/>
</dbReference>
<dbReference type="PANTHER" id="PTHR40255:SF1">
    <property type="entry name" value="PROTOPORPHYRINOGEN IX OXIDASE"/>
    <property type="match status" value="1"/>
</dbReference>
<dbReference type="InterPro" id="IPR005265">
    <property type="entry name" value="HemJ-like"/>
</dbReference>
<evidence type="ECO:0000256" key="7">
    <source>
        <dbReference type="ARBA" id="ARBA00022989"/>
    </source>
</evidence>
<comment type="subcellular location">
    <subcellularLocation>
        <location evidence="2">Cell membrane</location>
        <topology evidence="2">Multi-pass membrane protein</topology>
    </subcellularLocation>
</comment>
<evidence type="ECO:0000256" key="1">
    <source>
        <dbReference type="ARBA" id="ARBA00001970"/>
    </source>
</evidence>
<keyword evidence="6" id="KW-0479">Metal-binding</keyword>
<evidence type="ECO:0000256" key="4">
    <source>
        <dbReference type="ARBA" id="ARBA00022617"/>
    </source>
</evidence>
<keyword evidence="9" id="KW-0408">Iron</keyword>
<protein>
    <submittedName>
        <fullName evidence="13">Protoporphyrinogen IX oxidase, novel form, HemJ</fullName>
        <ecNumber evidence="13">1.3.-.-</ecNumber>
    </submittedName>
</protein>
<dbReference type="GO" id="GO:0046872">
    <property type="term" value="F:metal ion binding"/>
    <property type="evidence" value="ECO:0007669"/>
    <property type="project" value="UniProtKB-KW"/>
</dbReference>
<dbReference type="GO" id="GO:0005886">
    <property type="term" value="C:plasma membrane"/>
    <property type="evidence" value="ECO:0007669"/>
    <property type="project" value="UniProtKB-SubCell"/>
</dbReference>
<name>A0A3B0TLS3_9ZZZZ</name>
<dbReference type="HAMAP" id="MF_02239">
    <property type="entry name" value="HemJ"/>
    <property type="match status" value="1"/>
</dbReference>
<keyword evidence="7 12" id="KW-1133">Transmembrane helix</keyword>
<feature type="transmembrane region" description="Helical" evidence="12">
    <location>
        <begin position="12"/>
        <end position="33"/>
    </location>
</feature>
<dbReference type="Pfam" id="PF03653">
    <property type="entry name" value="UPF0093"/>
    <property type="match status" value="1"/>
</dbReference>
<organism evidence="13">
    <name type="scientific">hydrothermal vent metagenome</name>
    <dbReference type="NCBI Taxonomy" id="652676"/>
    <lineage>
        <taxon>unclassified sequences</taxon>
        <taxon>metagenomes</taxon>
        <taxon>ecological metagenomes</taxon>
    </lineage>
</organism>
<comment type="pathway">
    <text evidence="11">Porphyrin-containing compound metabolism.</text>
</comment>
<keyword evidence="4" id="KW-0349">Heme</keyword>
<evidence type="ECO:0000256" key="8">
    <source>
        <dbReference type="ARBA" id="ARBA00023002"/>
    </source>
</evidence>
<sequence length="153" mass="17127">MDGLGNFLGEYLAWIRAAHIISVIAWMAGLLYLPRLFVYHVDSTPGGGQSETFKIMERRLLRAIMTPAMLATWVFGLAMAITPGVVDLATDGWFHAKMVSVLIMSGVHGFFAKTVRIFAEDMNERPARFFRLVNEVPTVLMIVIVVLVIVRPF</sequence>
<proteinExistence type="inferred from homology"/>
<evidence type="ECO:0000313" key="13">
    <source>
        <dbReference type="EMBL" id="VAW18898.1"/>
    </source>
</evidence>
<accession>A0A3B0TLS3</accession>
<comment type="cofactor">
    <cofactor evidence="1">
        <name>heme b</name>
        <dbReference type="ChEBI" id="CHEBI:60344"/>
    </cofactor>
</comment>
<dbReference type="EC" id="1.3.-.-" evidence="13"/>
<evidence type="ECO:0000256" key="10">
    <source>
        <dbReference type="ARBA" id="ARBA00023136"/>
    </source>
</evidence>
<dbReference type="PIRSF" id="PIRSF004638">
    <property type="entry name" value="UCP004638"/>
    <property type="match status" value="1"/>
</dbReference>
<keyword evidence="8 13" id="KW-0560">Oxidoreductase</keyword>
<evidence type="ECO:0000256" key="11">
    <source>
        <dbReference type="ARBA" id="ARBA00023444"/>
    </source>
</evidence>
<gene>
    <name evidence="13" type="ORF">MNBD_ALPHA09-2309</name>
</gene>
<keyword evidence="10 12" id="KW-0472">Membrane</keyword>
<dbReference type="AlphaFoldDB" id="A0A3B0TLS3"/>